<protein>
    <recommendedName>
        <fullName evidence="4">Cortactin-binding protein-2 N-terminal domain-containing protein</fullName>
    </recommendedName>
</protein>
<dbReference type="CDD" id="cd22249">
    <property type="entry name" value="UDM1_RNF168_RNF169-like"/>
    <property type="match status" value="1"/>
</dbReference>
<feature type="compositionally biased region" description="Pro residues" evidence="3">
    <location>
        <begin position="554"/>
        <end position="566"/>
    </location>
</feature>
<dbReference type="InterPro" id="IPR050719">
    <property type="entry name" value="Cortactin-Actin_Reg"/>
</dbReference>
<evidence type="ECO:0000256" key="1">
    <source>
        <dbReference type="ARBA" id="ARBA00023054"/>
    </source>
</evidence>
<feature type="region of interest" description="Disordered" evidence="3">
    <location>
        <begin position="723"/>
        <end position="743"/>
    </location>
</feature>
<dbReference type="AlphaFoldDB" id="A0AAG5DTW3"/>
<feature type="region of interest" description="Disordered" evidence="3">
    <location>
        <begin position="521"/>
        <end position="569"/>
    </location>
</feature>
<feature type="region of interest" description="Disordered" evidence="3">
    <location>
        <begin position="1"/>
        <end position="23"/>
    </location>
</feature>
<feature type="compositionally biased region" description="Basic residues" evidence="3">
    <location>
        <begin position="723"/>
        <end position="732"/>
    </location>
</feature>
<evidence type="ECO:0000256" key="2">
    <source>
        <dbReference type="SAM" id="Coils"/>
    </source>
</evidence>
<reference evidence="5" key="1">
    <citation type="submission" date="2024-04" db="UniProtKB">
        <authorList>
            <consortium name="EnsemblMetazoa"/>
        </authorList>
    </citation>
    <scope>IDENTIFICATION</scope>
    <source>
        <strain evidence="5">EBRO</strain>
    </source>
</reference>
<feature type="compositionally biased region" description="Low complexity" evidence="3">
    <location>
        <begin position="521"/>
        <end position="549"/>
    </location>
</feature>
<dbReference type="Pfam" id="PF09727">
    <property type="entry name" value="CortBP2"/>
    <property type="match status" value="1"/>
</dbReference>
<feature type="domain" description="Cortactin-binding protein-2 N-terminal" evidence="4">
    <location>
        <begin position="48"/>
        <end position="251"/>
    </location>
</feature>
<feature type="region of interest" description="Disordered" evidence="3">
    <location>
        <begin position="591"/>
        <end position="628"/>
    </location>
</feature>
<evidence type="ECO:0000313" key="5">
    <source>
        <dbReference type="EnsemblMetazoa" id="ENSAATROPP014078"/>
    </source>
</evidence>
<feature type="compositionally biased region" description="Polar residues" evidence="3">
    <location>
        <begin position="1"/>
        <end position="10"/>
    </location>
</feature>
<organism evidence="5 6">
    <name type="scientific">Anopheles atroparvus</name>
    <name type="common">European mosquito</name>
    <dbReference type="NCBI Taxonomy" id="41427"/>
    <lineage>
        <taxon>Eukaryota</taxon>
        <taxon>Metazoa</taxon>
        <taxon>Ecdysozoa</taxon>
        <taxon>Arthropoda</taxon>
        <taxon>Hexapoda</taxon>
        <taxon>Insecta</taxon>
        <taxon>Pterygota</taxon>
        <taxon>Neoptera</taxon>
        <taxon>Endopterygota</taxon>
        <taxon>Diptera</taxon>
        <taxon>Nematocera</taxon>
        <taxon>Culicoidea</taxon>
        <taxon>Culicidae</taxon>
        <taxon>Anophelinae</taxon>
        <taxon>Anopheles</taxon>
    </lineage>
</organism>
<feature type="region of interest" description="Disordered" evidence="3">
    <location>
        <begin position="803"/>
        <end position="828"/>
    </location>
</feature>
<evidence type="ECO:0000313" key="6">
    <source>
        <dbReference type="Proteomes" id="UP000075880"/>
    </source>
</evidence>
<feature type="coiled-coil region" evidence="2">
    <location>
        <begin position="267"/>
        <end position="343"/>
    </location>
</feature>
<evidence type="ECO:0000259" key="4">
    <source>
        <dbReference type="Pfam" id="PF09727"/>
    </source>
</evidence>
<sequence length="838" mass="85823">MAEVGTSSSGDGEAAAPDKPKGTVKFTDADLAAIKQTSDTWKRNPKMDFSKADLLKLLSYLEGELQARDVVIAVLKTEKVKQLLTTPRYSKSTNLNDPHAALFRDQLAASGNIASRQSSIQAAHSEHEMRLINDQRSSVREQMDSLAALVMQQRQAQAKMIEALKDAEERHKRVVQELYDERRKHEHTTAQGDDITYGLEIERSRLKQELDHEKEQHKALEIELRKVQEQFEAEKNRQKQIVLLLLAERKKIIIKYIEERKRSEDLAQILSEEKQRVDTIAEGLEEESKKSLRMEAELEKQAQLFEVERKVLHQNLAKEEKRVKEQDLEIQQLKAEIELLRKQTGIRHPLVAPQLPTKPGGLVPSRPSIAGGLVSGISPGGSATGNPGITTTAGSVTTATAGSIGVAGVLPGQMISSMATKVVQPTATVSSVPVSAPTTGIARSVSPGQLIRQTAISQLSVTSPPIVGGNSSPGAAAGTGVSAAAATAAESYANTGKMASTGVRKAAGIAAATVIAGGTGAGATSPAASANSSMSGSTATMKKTIIPPVGGRGVPPPIPPNKPQIPPKLSGASAVAAVAAGAVSSRIPFLSNSGSSSSSSSSGSSTGSLGSGGGSSNTTPVSPVSSSISSSALSSTATANSINPSAISSSNNLASIGSSSSSSGSINSNSVLPLSSCAPAINANATPLQSTIPVNNAAITNAPNALQQHHHPFLVSHLYTNHAHPHQPHAHPSHGSSGGVASGATSTLAALHALPPSANNVIASSTVASTVGGGAKSAPATATAAVPAATNATTAAAAAIPSQPQSVTPAGPSAASVPSAPGGPSEVLTNLGCEGGIA</sequence>
<feature type="compositionally biased region" description="Low complexity" evidence="3">
    <location>
        <begin position="591"/>
        <end position="608"/>
    </location>
</feature>
<feature type="compositionally biased region" description="Low complexity" evidence="3">
    <location>
        <begin position="809"/>
        <end position="825"/>
    </location>
</feature>
<feature type="compositionally biased region" description="Low complexity" evidence="3">
    <location>
        <begin position="616"/>
        <end position="628"/>
    </location>
</feature>
<feature type="coiled-coil region" evidence="2">
    <location>
        <begin position="150"/>
        <end position="237"/>
    </location>
</feature>
<accession>A0AAG5DTW3</accession>
<evidence type="ECO:0000256" key="3">
    <source>
        <dbReference type="SAM" id="MobiDB-lite"/>
    </source>
</evidence>
<keyword evidence="6" id="KW-1185">Reference proteome</keyword>
<name>A0AAG5DTW3_ANOAO</name>
<dbReference type="PANTHER" id="PTHR23166:SF5">
    <property type="entry name" value="CTTNBP2 N-TERMINAL-LIKE PROTEIN"/>
    <property type="match status" value="1"/>
</dbReference>
<dbReference type="PANTHER" id="PTHR23166">
    <property type="entry name" value="FILAMIN/GPBP-INTERACTING PROTEIN"/>
    <property type="match status" value="1"/>
</dbReference>
<proteinExistence type="predicted"/>
<dbReference type="InterPro" id="IPR019131">
    <property type="entry name" value="Cortactin-binding_p2_N"/>
</dbReference>
<keyword evidence="1 2" id="KW-0175">Coiled coil</keyword>
<dbReference type="Proteomes" id="UP000075880">
    <property type="component" value="Unassembled WGS sequence"/>
</dbReference>
<dbReference type="EnsemblMetazoa" id="ENSAATROPT016028">
    <property type="protein sequence ID" value="ENSAATROPP014078"/>
    <property type="gene ID" value="ENSAATROPG013118"/>
</dbReference>